<dbReference type="RefSeq" id="WP_005256513.1">
    <property type="nucleotide sequence ID" value="NZ_CP082160.1"/>
</dbReference>
<gene>
    <name evidence="3" type="ORF">O4328_42740</name>
    <name evidence="4" type="ORF">Q5707_01215</name>
</gene>
<dbReference type="Proteomes" id="UP001066327">
    <property type="component" value="Unassembled WGS sequence"/>
</dbReference>
<dbReference type="Pfam" id="PF02625">
    <property type="entry name" value="XdhC_CoxI"/>
    <property type="match status" value="1"/>
</dbReference>
<evidence type="ECO:0000313" key="6">
    <source>
        <dbReference type="Proteomes" id="UP001231166"/>
    </source>
</evidence>
<protein>
    <submittedName>
        <fullName evidence="4">XdhC family protein</fullName>
    </submittedName>
</protein>
<reference evidence="4" key="2">
    <citation type="submission" date="2023-07" db="EMBL/GenBank/DDBJ databases">
        <title>Genomic analysis of Rhodococcus opacus VOC-14 with glycol ethers degradation activity.</title>
        <authorList>
            <person name="Narkevich D.A."/>
            <person name="Hlushen A.M."/>
            <person name="Akhremchuk A.E."/>
            <person name="Sikolenko M.A."/>
            <person name="Valentovich L.N."/>
        </authorList>
    </citation>
    <scope>NUCLEOTIDE SEQUENCE</scope>
    <source>
        <strain evidence="4">VOC-14</strain>
    </source>
</reference>
<keyword evidence="5" id="KW-1185">Reference proteome</keyword>
<dbReference type="Proteomes" id="UP001231166">
    <property type="component" value="Chromosome"/>
</dbReference>
<dbReference type="InterPro" id="IPR052698">
    <property type="entry name" value="MoCofactor_Util/Proc"/>
</dbReference>
<dbReference type="PANTHER" id="PTHR30388">
    <property type="entry name" value="ALDEHYDE OXIDOREDUCTASE MOLYBDENUM COFACTOR ASSEMBLY PROTEIN"/>
    <property type="match status" value="1"/>
</dbReference>
<reference evidence="3" key="1">
    <citation type="submission" date="2022-12" db="EMBL/GenBank/DDBJ databases">
        <authorList>
            <person name="Krivoruchko A.V."/>
            <person name="Elkin A."/>
        </authorList>
    </citation>
    <scope>NUCLEOTIDE SEQUENCE</scope>
    <source>
        <strain evidence="3">IEGM 249</strain>
    </source>
</reference>
<proteinExistence type="predicted"/>
<evidence type="ECO:0000259" key="1">
    <source>
        <dbReference type="Pfam" id="PF02625"/>
    </source>
</evidence>
<dbReference type="Gene3D" id="3.40.50.720">
    <property type="entry name" value="NAD(P)-binding Rossmann-like Domain"/>
    <property type="match status" value="1"/>
</dbReference>
<dbReference type="InterPro" id="IPR027051">
    <property type="entry name" value="XdhC_Rossmann_dom"/>
</dbReference>
<accession>A0AAX3YF28</accession>
<sequence>MNTVLRDIHTEWEAHRAVAVATVIATHGSSPRDPGAMLAVHQDGTVVGSISGGCVEGALYETALDVLTTGHPRIEHYGPTGDILEPGLTCGGSLTVLVERVDRETMPQLADLMEGTLRDETVILETVLTGPEAGTHRIANELDAPTGLTPSGTLIRRFQSRPRMVIVGSTDFAAETGIVGTRMGYRVTICDARPVFTTSQRFPDVDEVVCEWPSDWIISERNKGRFDSRTVIVVLTHDPKIDIPVLLECLDKTKWAQPLAYIGAMGSLTADTNRRQALTAGGLRPEHLTALSSPIGLDIGNRGPAETAISIAAEIIARRSAPMCSYKDDPHPGNPRISSADQDQNHQIDALFRAGVIASLHSYARAATGHDLSG</sequence>
<evidence type="ECO:0000313" key="5">
    <source>
        <dbReference type="Proteomes" id="UP001066327"/>
    </source>
</evidence>
<dbReference type="InterPro" id="IPR003777">
    <property type="entry name" value="XdhC_CoxI"/>
</dbReference>
<organism evidence="4 6">
    <name type="scientific">Rhodococcus opacus</name>
    <name type="common">Nocardia opaca</name>
    <dbReference type="NCBI Taxonomy" id="37919"/>
    <lineage>
        <taxon>Bacteria</taxon>
        <taxon>Bacillati</taxon>
        <taxon>Actinomycetota</taxon>
        <taxon>Actinomycetes</taxon>
        <taxon>Mycobacteriales</taxon>
        <taxon>Nocardiaceae</taxon>
        <taxon>Rhodococcus</taxon>
    </lineage>
</organism>
<dbReference type="Pfam" id="PF13478">
    <property type="entry name" value="XdhC_C"/>
    <property type="match status" value="1"/>
</dbReference>
<dbReference type="PANTHER" id="PTHR30388:SF4">
    <property type="entry name" value="MOLYBDENUM COFACTOR INSERTION CHAPERONE PAOD"/>
    <property type="match status" value="1"/>
</dbReference>
<feature type="domain" description="XdhC- CoxI" evidence="1">
    <location>
        <begin position="12"/>
        <end position="78"/>
    </location>
</feature>
<feature type="domain" description="XdhC Rossmann" evidence="2">
    <location>
        <begin position="164"/>
        <end position="315"/>
    </location>
</feature>
<evidence type="ECO:0000313" key="4">
    <source>
        <dbReference type="EMBL" id="WLF47666.1"/>
    </source>
</evidence>
<name>A0AAX3YF28_RHOOP</name>
<dbReference type="AlphaFoldDB" id="A0AAX3YF28"/>
<evidence type="ECO:0000313" key="3">
    <source>
        <dbReference type="EMBL" id="MCZ4590260.1"/>
    </source>
</evidence>
<dbReference type="EMBL" id="JAPWIS010000044">
    <property type="protein sequence ID" value="MCZ4590260.1"/>
    <property type="molecule type" value="Genomic_DNA"/>
</dbReference>
<dbReference type="EMBL" id="CP130953">
    <property type="protein sequence ID" value="WLF47666.1"/>
    <property type="molecule type" value="Genomic_DNA"/>
</dbReference>
<evidence type="ECO:0000259" key="2">
    <source>
        <dbReference type="Pfam" id="PF13478"/>
    </source>
</evidence>